<evidence type="ECO:0000313" key="1">
    <source>
        <dbReference type="EMBL" id="QXT39612.1"/>
    </source>
</evidence>
<sequence length="183" mass="20515">MVQRFDHPAVPVCPYPPGWREVANLRFETDLVLLRLKDAVKLRTGEDASYIVGADYIVSVEVDGEVFGITVPRGLVTDLTSVPAPLRIIAGRVGPWLEAAIVHDYLYIAWQDVPGHGAHDRDREFADLIMLRAMEAADVGRIKRQLIYLAVRLFGVWGFRRPNADRYATLPDHLGGFSLPRPD</sequence>
<dbReference type="RefSeq" id="WP_219002382.1">
    <property type="nucleotide sequence ID" value="NZ_CP079194.1"/>
</dbReference>
<organism evidence="1 2">
    <name type="scientific">Gymnodinialimonas ceratoperidinii</name>
    <dbReference type="NCBI Taxonomy" id="2856823"/>
    <lineage>
        <taxon>Bacteria</taxon>
        <taxon>Pseudomonadati</taxon>
        <taxon>Pseudomonadota</taxon>
        <taxon>Alphaproteobacteria</taxon>
        <taxon>Rhodobacterales</taxon>
        <taxon>Paracoccaceae</taxon>
        <taxon>Gymnodinialimonas</taxon>
    </lineage>
</organism>
<name>A0A8F6TVA0_9RHOB</name>
<dbReference type="AlphaFoldDB" id="A0A8F6TVA0"/>
<dbReference type="Proteomes" id="UP000825009">
    <property type="component" value="Chromosome"/>
</dbReference>
<gene>
    <name evidence="1" type="ORF">KYE46_17100</name>
</gene>
<proteinExistence type="predicted"/>
<protein>
    <submittedName>
        <fullName evidence="1">DUF1353 domain-containing protein</fullName>
    </submittedName>
</protein>
<dbReference type="KEGG" id="gce:KYE46_17100"/>
<keyword evidence="2" id="KW-1185">Reference proteome</keyword>
<dbReference type="Pfam" id="PF07087">
    <property type="entry name" value="DUF1353"/>
    <property type="match status" value="1"/>
</dbReference>
<accession>A0A8F6TVA0</accession>
<dbReference type="EMBL" id="CP079194">
    <property type="protein sequence ID" value="QXT39612.1"/>
    <property type="molecule type" value="Genomic_DNA"/>
</dbReference>
<evidence type="ECO:0000313" key="2">
    <source>
        <dbReference type="Proteomes" id="UP000825009"/>
    </source>
</evidence>
<dbReference type="InterPro" id="IPR010767">
    <property type="entry name" value="Phage_CGC-2007_Cje0229"/>
</dbReference>
<reference evidence="1 2" key="1">
    <citation type="submission" date="2021-07" db="EMBL/GenBank/DDBJ databases">
        <title>A novel Jannaschia species isolated from marine dinoflagellate Ceratoperidinium margalefii.</title>
        <authorList>
            <person name="Jiang Y."/>
            <person name="Li Z."/>
        </authorList>
    </citation>
    <scope>NUCLEOTIDE SEQUENCE [LARGE SCALE GENOMIC DNA]</scope>
    <source>
        <strain evidence="1 2">J12C1-MA-4</strain>
    </source>
</reference>